<accession>A0A2W4W1N8</accession>
<feature type="transmembrane region" description="Helical" evidence="2">
    <location>
        <begin position="652"/>
        <end position="685"/>
    </location>
</feature>
<gene>
    <name evidence="5" type="ORF">DCF17_13685</name>
</gene>
<dbReference type="InterPro" id="IPR007791">
    <property type="entry name" value="DjlA_N"/>
</dbReference>
<protein>
    <submittedName>
        <fullName evidence="5">GTPase</fullName>
    </submittedName>
</protein>
<feature type="domain" description="Co-chaperone DjlA N-terminal" evidence="4">
    <location>
        <begin position="17"/>
        <end position="121"/>
    </location>
</feature>
<comment type="caution">
    <text evidence="5">The sequence shown here is derived from an EMBL/GenBank/DDBJ whole genome shotgun (WGS) entry which is preliminary data.</text>
</comment>
<sequence>MVSTPPSFSPALDYSFLLLTHVICADQQIHSQESLALRDLANQTSVNEATLQEIEKILGQDEAKLSLEEAAQRVPIGQRSEAFRQVLAIAYIDGYFSPLEREIVNYIAQLWGIQESEIEQILEAAQGFKQWQNRTDEGDNGLSTGARLLKGTESLLSKSLVRKLSELAPEFIGQRIEHLQREILLSGPEYDEAIQQCAKIAREDFRYADQSLRMTFTALRDLGNGIQQVIENIKQKTTGDGDQQTAKEVAKQLEQTQQNLSAEILHDLEQVRKALQAKQRALNHFSIAFMGRTKAGKSTLHAIITGEGWEAIGIGKQRTTRYNRIYEWKNIRIIDTPGIGAPGGKTDEEIARSVIEEADVICYVVTDDSIQESEFAFLKVLKEKTKPLIVLLNIRYNLRDSLGLEDFLRDPDRWFALEGKSGIGGHLSRINRYAKQHYPNDYLEVIPAMLLAAQLSQEPEHQAQARKLFKVSRIQDFLNSIRASLIDYGTIRRSQTLLGSTVGSIDRPQQWVTYQAGEYSDLARRLDEKRQELKAQAQKAKEDGWAQLQLKINEVFQDALNQVTPFAERHWDSDKGTMEHGWKKVLESCTFEDRLKIAAEEASHHFQDSIQEAIDEIGTELKLISRLKSGSFSFSKQDSSFLDKDFIRISGMVMVAAGAILAFVFPPLALMSVVGGIVGWVSSWFESRHEKRHKAVKEISKSLRSQIEKQHKKVIDQSERDFESYCQSISVAVDNYFEELTQGIDEIANQLKSAQGKLSSTTRYLNRAYAKRITDWASDQYEPLTDIAISKRIRRTDRVFGHSFLIQTTSELPLTKSQKEICRILQEEISIQSINSQL</sequence>
<dbReference type="Pfam" id="PF01926">
    <property type="entry name" value="MMR_HSR1"/>
    <property type="match status" value="1"/>
</dbReference>
<evidence type="ECO:0000256" key="2">
    <source>
        <dbReference type="SAM" id="Phobius"/>
    </source>
</evidence>
<dbReference type="SUPFAM" id="SSF158682">
    <property type="entry name" value="TerB-like"/>
    <property type="match status" value="1"/>
</dbReference>
<evidence type="ECO:0000313" key="6">
    <source>
        <dbReference type="Proteomes" id="UP000249081"/>
    </source>
</evidence>
<dbReference type="CDD" id="cd07177">
    <property type="entry name" value="terB_like"/>
    <property type="match status" value="1"/>
</dbReference>
<feature type="domain" description="G" evidence="3">
    <location>
        <begin position="287"/>
        <end position="393"/>
    </location>
</feature>
<dbReference type="Proteomes" id="UP000249081">
    <property type="component" value="Unassembled WGS sequence"/>
</dbReference>
<dbReference type="Gene3D" id="1.10.3680.10">
    <property type="entry name" value="TerB-like"/>
    <property type="match status" value="1"/>
</dbReference>
<evidence type="ECO:0000259" key="4">
    <source>
        <dbReference type="Pfam" id="PF05099"/>
    </source>
</evidence>
<keyword evidence="2" id="KW-0812">Transmembrane</keyword>
<dbReference type="EMBL" id="QBMN01000093">
    <property type="protein sequence ID" value="PZO39114.1"/>
    <property type="molecule type" value="Genomic_DNA"/>
</dbReference>
<reference evidence="5 6" key="2">
    <citation type="submission" date="2018-06" db="EMBL/GenBank/DDBJ databases">
        <title>Metagenomic assembly of (sub)arctic Cyanobacteria and their associated microbiome from non-axenic cultures.</title>
        <authorList>
            <person name="Baurain D."/>
        </authorList>
    </citation>
    <scope>NUCLEOTIDE SEQUENCE [LARGE SCALE GENOMIC DNA]</scope>
    <source>
        <strain evidence="5">ULC041bin1</strain>
    </source>
</reference>
<name>A0A2W4W1N8_9CYAN</name>
<dbReference type="InterPro" id="IPR027417">
    <property type="entry name" value="P-loop_NTPase"/>
</dbReference>
<proteinExistence type="predicted"/>
<dbReference type="Gene3D" id="3.40.50.300">
    <property type="entry name" value="P-loop containing nucleotide triphosphate hydrolases"/>
    <property type="match status" value="1"/>
</dbReference>
<reference evidence="6" key="1">
    <citation type="submission" date="2018-04" db="EMBL/GenBank/DDBJ databases">
        <authorList>
            <person name="Cornet L."/>
        </authorList>
    </citation>
    <scope>NUCLEOTIDE SEQUENCE [LARGE SCALE GENOMIC DNA]</scope>
</reference>
<evidence type="ECO:0000256" key="1">
    <source>
        <dbReference type="SAM" id="Coils"/>
    </source>
</evidence>
<dbReference type="Pfam" id="PF05099">
    <property type="entry name" value="TerB"/>
    <property type="match status" value="1"/>
</dbReference>
<keyword evidence="1" id="KW-0175">Coiled coil</keyword>
<evidence type="ECO:0000259" key="3">
    <source>
        <dbReference type="Pfam" id="PF01926"/>
    </source>
</evidence>
<feature type="coiled-coil region" evidence="1">
    <location>
        <begin position="516"/>
        <end position="543"/>
    </location>
</feature>
<dbReference type="AlphaFoldDB" id="A0A2W4W1N8"/>
<dbReference type="InterPro" id="IPR029024">
    <property type="entry name" value="TerB-like"/>
</dbReference>
<keyword evidence="2" id="KW-0472">Membrane</keyword>
<keyword evidence="2" id="KW-1133">Transmembrane helix</keyword>
<evidence type="ECO:0000313" key="5">
    <source>
        <dbReference type="EMBL" id="PZO39114.1"/>
    </source>
</evidence>
<dbReference type="InterPro" id="IPR006073">
    <property type="entry name" value="GTP-bd"/>
</dbReference>
<organism evidence="5 6">
    <name type="scientific">Shackletoniella antarctica</name>
    <dbReference type="NCBI Taxonomy" id="268115"/>
    <lineage>
        <taxon>Bacteria</taxon>
        <taxon>Bacillati</taxon>
        <taxon>Cyanobacteriota</taxon>
        <taxon>Cyanophyceae</taxon>
        <taxon>Oculatellales</taxon>
        <taxon>Oculatellaceae</taxon>
        <taxon>Shackletoniella</taxon>
    </lineage>
</organism>
<dbReference type="GO" id="GO:0005525">
    <property type="term" value="F:GTP binding"/>
    <property type="evidence" value="ECO:0007669"/>
    <property type="project" value="InterPro"/>
</dbReference>
<dbReference type="SUPFAM" id="SSF52540">
    <property type="entry name" value="P-loop containing nucleoside triphosphate hydrolases"/>
    <property type="match status" value="1"/>
</dbReference>